<gene>
    <name evidence="1" type="ORF">LMG28614_01191</name>
</gene>
<dbReference type="AlphaFoldDB" id="A0A6S7AYD2"/>
<dbReference type="RefSeq" id="WP_175148620.1">
    <property type="nucleotide sequence ID" value="NZ_CADIKK010000004.1"/>
</dbReference>
<evidence type="ECO:0000313" key="1">
    <source>
        <dbReference type="EMBL" id="CAB3781207.1"/>
    </source>
</evidence>
<sequence length="371" mass="42144">MSEYYDDPAAKSTQQQRREKLLAGANLKNLVGVEIGALCRPIVRREDGEVIYVDHADTQSLKQKYEGDPHVDVGKIVRVDAVWGQNTLQDAVRGRYVDYVVASHVIEHVPDLITWLNEIASILKPTGEVRLIVPDKRFLFDCLRRESSLADILLSYVNKARVPQPHSMLDFALGAVKAERMQIWRDTVPAIPERHYTVEGAISLARDILANGNYHDIHCWVFTPRSFANLFAEMARAGLVDFACERFEDTEEEDFEFYVTLRRSRDRDYIVQSWERMADAAVTIAPGEPSWQARRQAELDIKKEKRGHLSQRQPGEKSTLDPLVAIGLPYGFDSEEYLRANADVAAAGVNAADHYLLFGWHEGRPIRPNQS</sequence>
<dbReference type="SUPFAM" id="SSF53335">
    <property type="entry name" value="S-adenosyl-L-methionine-dependent methyltransferases"/>
    <property type="match status" value="1"/>
</dbReference>
<evidence type="ECO:0000313" key="2">
    <source>
        <dbReference type="Proteomes" id="UP000494365"/>
    </source>
</evidence>
<dbReference type="InterPro" id="IPR029063">
    <property type="entry name" value="SAM-dependent_MTases_sf"/>
</dbReference>
<evidence type="ECO:0008006" key="3">
    <source>
        <dbReference type="Google" id="ProtNLM"/>
    </source>
</evidence>
<dbReference type="EMBL" id="CADIKK010000004">
    <property type="protein sequence ID" value="CAB3781207.1"/>
    <property type="molecule type" value="Genomic_DNA"/>
</dbReference>
<name>A0A6S7AYD2_9BURK</name>
<protein>
    <recommendedName>
        <fullName evidence="3">Methyltransferase domain-containing protein</fullName>
    </recommendedName>
</protein>
<dbReference type="Gene3D" id="3.40.50.150">
    <property type="entry name" value="Vaccinia Virus protein VP39"/>
    <property type="match status" value="1"/>
</dbReference>
<keyword evidence="2" id="KW-1185">Reference proteome</keyword>
<dbReference type="Proteomes" id="UP000494365">
    <property type="component" value="Unassembled WGS sequence"/>
</dbReference>
<reference evidence="1 2" key="1">
    <citation type="submission" date="2020-04" db="EMBL/GenBank/DDBJ databases">
        <authorList>
            <person name="De Canck E."/>
        </authorList>
    </citation>
    <scope>NUCLEOTIDE SEQUENCE [LARGE SCALE GENOMIC DNA]</scope>
    <source>
        <strain evidence="1 2">LMG 28614</strain>
    </source>
</reference>
<dbReference type="Pfam" id="PF13489">
    <property type="entry name" value="Methyltransf_23"/>
    <property type="match status" value="1"/>
</dbReference>
<accession>A0A6S7AYD2</accession>
<organism evidence="1 2">
    <name type="scientific">Paraburkholderia ultramafica</name>
    <dbReference type="NCBI Taxonomy" id="1544867"/>
    <lineage>
        <taxon>Bacteria</taxon>
        <taxon>Pseudomonadati</taxon>
        <taxon>Pseudomonadota</taxon>
        <taxon>Betaproteobacteria</taxon>
        <taxon>Burkholderiales</taxon>
        <taxon>Burkholderiaceae</taxon>
        <taxon>Paraburkholderia</taxon>
    </lineage>
</organism>
<proteinExistence type="predicted"/>